<dbReference type="AlphaFoldDB" id="A0A1F6V0J8"/>
<name>A0A1F6V0J8_9BACT</name>
<dbReference type="Proteomes" id="UP000177602">
    <property type="component" value="Unassembled WGS sequence"/>
</dbReference>
<gene>
    <name evidence="1" type="ORF">A2818_00415</name>
</gene>
<accession>A0A1F6V0J8</accession>
<sequence length="578" mass="68708">MEYKIEKRICQNCKKDFVIEPDDFGFYEKIKVPPPTFCPECRLIRRLAWRNEKSLYRNECRKCEQSVISVFPKDSGMLVYCRPCWWGDGWDGTKYASDFNENEDFFFQLNNLLHQAPVPSLFGIYLTLVNSEYTNMVTDLRNCFMITHSDFDENCLYGSVIDRCKECVDNTMLNDCELCYENVDCQKCYHTLYSVDCANCRHLYFSQNCVDCSDCFGCVNLRSKKYHIFNEAYSKEEYQEKLKKLELNSYRKIKKIEEKVFDFWKKFPQKYMHERHNINVSGDYIYNSKNVHDSFIVSDTEDSRFCTFVTHGEKTTDAYDFTHYGIAAELLYECLQTGNHISNIKFCWYTALNTNDMEYSMFNMGCKNCFGCVGLHKKQYCILNKQYTKEEYGKLVSKIKKHMNEMPYVDKQGLIYKYGEFFPIELSPFGYNATTAQEFFSLTKEEINQKNYGWKESENKDYKIDILPENLPDTTDAVDERILSQVIGCEHKGLCNETCMTAFKIIPEELQFYKRMNLPLPRLCSNCRHYQRNKFRNPMKLWHRKCMKQGCQNEFETSYAPDRPEIVYCEKCYQQEVY</sequence>
<comment type="caution">
    <text evidence="1">The sequence shown here is derived from an EMBL/GenBank/DDBJ whole genome shotgun (WGS) entry which is preliminary data.</text>
</comment>
<reference evidence="1 2" key="1">
    <citation type="journal article" date="2016" name="Nat. Commun.">
        <title>Thousands of microbial genomes shed light on interconnected biogeochemical processes in an aquifer system.</title>
        <authorList>
            <person name="Anantharaman K."/>
            <person name="Brown C.T."/>
            <person name="Hug L.A."/>
            <person name="Sharon I."/>
            <person name="Castelle C.J."/>
            <person name="Probst A.J."/>
            <person name="Thomas B.C."/>
            <person name="Singh A."/>
            <person name="Wilkins M.J."/>
            <person name="Karaoz U."/>
            <person name="Brodie E.L."/>
            <person name="Williams K.H."/>
            <person name="Hubbard S.S."/>
            <person name="Banfield J.F."/>
        </authorList>
    </citation>
    <scope>NUCLEOTIDE SEQUENCE [LARGE SCALE GENOMIC DNA]</scope>
</reference>
<dbReference type="STRING" id="1801737.A2818_00415"/>
<organism evidence="1 2">
    <name type="scientific">Candidatus Nomurabacteria bacterium RIFCSPHIGHO2_01_FULL_40_12</name>
    <dbReference type="NCBI Taxonomy" id="1801737"/>
    <lineage>
        <taxon>Bacteria</taxon>
        <taxon>Candidatus Nomuraibacteriota</taxon>
    </lineage>
</organism>
<evidence type="ECO:0000313" key="1">
    <source>
        <dbReference type="EMBL" id="OGI62966.1"/>
    </source>
</evidence>
<proteinExistence type="predicted"/>
<evidence type="ECO:0000313" key="2">
    <source>
        <dbReference type="Proteomes" id="UP000177602"/>
    </source>
</evidence>
<protein>
    <submittedName>
        <fullName evidence="1">Uncharacterized protein</fullName>
    </submittedName>
</protein>
<dbReference type="EMBL" id="MFTN01000016">
    <property type="protein sequence ID" value="OGI62966.1"/>
    <property type="molecule type" value="Genomic_DNA"/>
</dbReference>